<proteinExistence type="predicted"/>
<sequence>MEYLGEDGNRIYTLKALACGIPIAGSTYAYEHHAVGELPAFFAGFLLTLDTCVVNLVTLTKVTVVLFIIVVVLWHVDPHNLVPFVPDAAVVVRQGHVTLAFGWSRVLVVEMREFLWIRTTECCLEGEAKAPRTNILHAVVGTVLGAAALSILSTLSLVGMQNYTHLDAAESYGTAFASVSLDWAASFVAKGEFVTMPITTFIGFLAQPRVQYCGGVKFEIENISIDNLTTTIAPSLPTFGGGTPRTTTRDLVRSSAASRRPVVIRTHLVRLFSVHLTLCNRWNGLVTHSVDRDRRLDRSGLEYRRPIWVGISGTKLFTPDTNRPKTLPRDNFQ</sequence>
<dbReference type="Proteomes" id="UP001163321">
    <property type="component" value="Chromosome 1"/>
</dbReference>
<protein>
    <submittedName>
        <fullName evidence="1">Uncharacterized protein</fullName>
    </submittedName>
</protein>
<accession>A0ACC0WUV0</accession>
<reference evidence="1 2" key="1">
    <citation type="journal article" date="2022" name="bioRxiv">
        <title>The genome of the oomycete Peronosclerospora sorghi, a cosmopolitan pathogen of maize and sorghum, is inflated with dispersed pseudogenes.</title>
        <authorList>
            <person name="Fletcher K."/>
            <person name="Martin F."/>
            <person name="Isakeit T."/>
            <person name="Cavanaugh K."/>
            <person name="Magill C."/>
            <person name="Michelmore R."/>
        </authorList>
    </citation>
    <scope>NUCLEOTIDE SEQUENCE [LARGE SCALE GENOMIC DNA]</scope>
    <source>
        <strain evidence="1">P6</strain>
    </source>
</reference>
<evidence type="ECO:0000313" key="2">
    <source>
        <dbReference type="Proteomes" id="UP001163321"/>
    </source>
</evidence>
<dbReference type="EMBL" id="CM047580">
    <property type="protein sequence ID" value="KAI9922552.1"/>
    <property type="molecule type" value="Genomic_DNA"/>
</dbReference>
<name>A0ACC0WUV0_9STRA</name>
<evidence type="ECO:0000313" key="1">
    <source>
        <dbReference type="EMBL" id="KAI9922552.1"/>
    </source>
</evidence>
<organism evidence="1 2">
    <name type="scientific">Peronosclerospora sorghi</name>
    <dbReference type="NCBI Taxonomy" id="230839"/>
    <lineage>
        <taxon>Eukaryota</taxon>
        <taxon>Sar</taxon>
        <taxon>Stramenopiles</taxon>
        <taxon>Oomycota</taxon>
        <taxon>Peronosporomycetes</taxon>
        <taxon>Peronosporales</taxon>
        <taxon>Peronosporaceae</taxon>
        <taxon>Peronosclerospora</taxon>
    </lineage>
</organism>
<keyword evidence="2" id="KW-1185">Reference proteome</keyword>
<gene>
    <name evidence="1" type="ORF">PsorP6_002640</name>
</gene>
<comment type="caution">
    <text evidence="1">The sequence shown here is derived from an EMBL/GenBank/DDBJ whole genome shotgun (WGS) entry which is preliminary data.</text>
</comment>